<evidence type="ECO:0000313" key="3">
    <source>
        <dbReference type="Proteomes" id="UP000295793"/>
    </source>
</evidence>
<evidence type="ECO:0000256" key="1">
    <source>
        <dbReference type="SAM" id="Phobius"/>
    </source>
</evidence>
<organism evidence="2 3">
    <name type="scientific">Reinekea marinisedimentorum</name>
    <dbReference type="NCBI Taxonomy" id="230495"/>
    <lineage>
        <taxon>Bacteria</taxon>
        <taxon>Pseudomonadati</taxon>
        <taxon>Pseudomonadota</taxon>
        <taxon>Gammaproteobacteria</taxon>
        <taxon>Oceanospirillales</taxon>
        <taxon>Saccharospirillaceae</taxon>
        <taxon>Reinekea</taxon>
    </lineage>
</organism>
<proteinExistence type="predicted"/>
<dbReference type="OrthoDB" id="5296227at2"/>
<keyword evidence="1" id="KW-0812">Transmembrane</keyword>
<accession>A0A4V2UK34</accession>
<dbReference type="EMBL" id="SLZR01000003">
    <property type="protein sequence ID" value="TCS42626.1"/>
    <property type="molecule type" value="Genomic_DNA"/>
</dbReference>
<dbReference type="PANTHER" id="PTHR40691:SF3">
    <property type="entry name" value="(NA+)-NQR MATURATION NQRM"/>
    <property type="match status" value="1"/>
</dbReference>
<protein>
    <recommendedName>
        <fullName evidence="4">ApbE family protein</fullName>
    </recommendedName>
</protein>
<feature type="transmembrane region" description="Helical" evidence="1">
    <location>
        <begin position="6"/>
        <end position="25"/>
    </location>
</feature>
<name>A0A4V2UK34_9GAMM</name>
<dbReference type="PANTHER" id="PTHR40691">
    <property type="entry name" value="(NA+)-NQR MATURATION NQRM"/>
    <property type="match status" value="1"/>
</dbReference>
<keyword evidence="1" id="KW-0472">Membrane</keyword>
<gene>
    <name evidence="2" type="ORF">BCF53_103293</name>
</gene>
<dbReference type="RefSeq" id="WP_132700538.1">
    <property type="nucleotide sequence ID" value="NZ_SLZR01000003.1"/>
</dbReference>
<reference evidence="2 3" key="1">
    <citation type="submission" date="2019-03" db="EMBL/GenBank/DDBJ databases">
        <title>Genomic Encyclopedia of Archaeal and Bacterial Type Strains, Phase II (KMG-II): from individual species to whole genera.</title>
        <authorList>
            <person name="Goeker M."/>
        </authorList>
    </citation>
    <scope>NUCLEOTIDE SEQUENCE [LARGE SCALE GENOMIC DNA]</scope>
    <source>
        <strain evidence="2 3">DSM 15388</strain>
    </source>
</reference>
<dbReference type="AlphaFoldDB" id="A0A4V2UK34"/>
<keyword evidence="3" id="KW-1185">Reference proteome</keyword>
<comment type="caution">
    <text evidence="2">The sequence shown here is derived from an EMBL/GenBank/DDBJ whole genome shotgun (WGS) entry which is preliminary data.</text>
</comment>
<dbReference type="Proteomes" id="UP000295793">
    <property type="component" value="Unassembled WGS sequence"/>
</dbReference>
<dbReference type="InterPro" id="IPR007495">
    <property type="entry name" value="NqrM"/>
</dbReference>
<evidence type="ECO:0008006" key="4">
    <source>
        <dbReference type="Google" id="ProtNLM"/>
    </source>
</evidence>
<sequence length="65" mass="6821">MLNTFLIVFFVFALIIAAMAIGVIFGRKPIAGSCGGMAAVGMESECDVCGGDKSKCKKETKNNES</sequence>
<evidence type="ECO:0000313" key="2">
    <source>
        <dbReference type="EMBL" id="TCS42626.1"/>
    </source>
</evidence>
<dbReference type="Pfam" id="PF04400">
    <property type="entry name" value="NqrM"/>
    <property type="match status" value="1"/>
</dbReference>
<keyword evidence="1" id="KW-1133">Transmembrane helix</keyword>